<dbReference type="AlphaFoldDB" id="A0A0F9H682"/>
<protein>
    <submittedName>
        <fullName evidence="1">Uncharacterized protein</fullName>
    </submittedName>
</protein>
<organism evidence="1">
    <name type="scientific">marine sediment metagenome</name>
    <dbReference type="NCBI Taxonomy" id="412755"/>
    <lineage>
        <taxon>unclassified sequences</taxon>
        <taxon>metagenomes</taxon>
        <taxon>ecological metagenomes</taxon>
    </lineage>
</organism>
<name>A0A0F9H682_9ZZZZ</name>
<gene>
    <name evidence="1" type="ORF">LCGC14_1742370</name>
</gene>
<evidence type="ECO:0000313" key="1">
    <source>
        <dbReference type="EMBL" id="KKM06599.1"/>
    </source>
</evidence>
<proteinExistence type="predicted"/>
<accession>A0A0F9H682</accession>
<dbReference type="EMBL" id="LAZR01015954">
    <property type="protein sequence ID" value="KKM06599.1"/>
    <property type="molecule type" value="Genomic_DNA"/>
</dbReference>
<sequence length="127" mass="13833">MKLVAITPKGKGFDPKRSKIGVALLRIGRATQGKAGDYPTARTKYRRTGALGRGWTVRGPVQQGGALAVITGTKVKYGKYVKGLKKKDPKQRKLFKRLGWASIVDDAEESFKAHKGGLIRAIQDKAV</sequence>
<reference evidence="1" key="1">
    <citation type="journal article" date="2015" name="Nature">
        <title>Complex archaea that bridge the gap between prokaryotes and eukaryotes.</title>
        <authorList>
            <person name="Spang A."/>
            <person name="Saw J.H."/>
            <person name="Jorgensen S.L."/>
            <person name="Zaremba-Niedzwiedzka K."/>
            <person name="Martijn J."/>
            <person name="Lind A.E."/>
            <person name="van Eijk R."/>
            <person name="Schleper C."/>
            <person name="Guy L."/>
            <person name="Ettema T.J."/>
        </authorList>
    </citation>
    <scope>NUCLEOTIDE SEQUENCE</scope>
</reference>
<comment type="caution">
    <text evidence="1">The sequence shown here is derived from an EMBL/GenBank/DDBJ whole genome shotgun (WGS) entry which is preliminary data.</text>
</comment>